<dbReference type="EMBL" id="SUNJ01013498">
    <property type="protein sequence ID" value="TPP57234.1"/>
    <property type="molecule type" value="Genomic_DNA"/>
</dbReference>
<name>A0A504Y824_FASGI</name>
<protein>
    <submittedName>
        <fullName evidence="1">Uncharacterized protein</fullName>
    </submittedName>
</protein>
<dbReference type="Proteomes" id="UP000316759">
    <property type="component" value="Unassembled WGS sequence"/>
</dbReference>
<sequence length="94" mass="11532">MILTLFFFFFFFFFFFLPKQLLQRFRLWNQWSLTPMYSTISDESHRFRAGESLFVSIEFGKSKTDDGFILEFHKDTTKPTTSYHQFHRNPSFFQ</sequence>
<comment type="caution">
    <text evidence="1">The sequence shown here is derived from an EMBL/GenBank/DDBJ whole genome shotgun (WGS) entry which is preliminary data.</text>
</comment>
<evidence type="ECO:0000313" key="1">
    <source>
        <dbReference type="EMBL" id="TPP57234.1"/>
    </source>
</evidence>
<dbReference type="AlphaFoldDB" id="A0A504Y824"/>
<evidence type="ECO:0000313" key="2">
    <source>
        <dbReference type="Proteomes" id="UP000316759"/>
    </source>
</evidence>
<keyword evidence="2" id="KW-1185">Reference proteome</keyword>
<gene>
    <name evidence="1" type="ORF">FGIG_02416</name>
</gene>
<reference evidence="1 2" key="1">
    <citation type="submission" date="2019-04" db="EMBL/GenBank/DDBJ databases">
        <title>Annotation for the trematode Fasciola gigantica.</title>
        <authorList>
            <person name="Choi Y.-J."/>
        </authorList>
    </citation>
    <scope>NUCLEOTIDE SEQUENCE [LARGE SCALE GENOMIC DNA]</scope>
    <source>
        <strain evidence="1">Uganda_cow_1</strain>
    </source>
</reference>
<proteinExistence type="predicted"/>
<accession>A0A504Y824</accession>
<organism evidence="1 2">
    <name type="scientific">Fasciola gigantica</name>
    <name type="common">Giant liver fluke</name>
    <dbReference type="NCBI Taxonomy" id="46835"/>
    <lineage>
        <taxon>Eukaryota</taxon>
        <taxon>Metazoa</taxon>
        <taxon>Spiralia</taxon>
        <taxon>Lophotrochozoa</taxon>
        <taxon>Platyhelminthes</taxon>
        <taxon>Trematoda</taxon>
        <taxon>Digenea</taxon>
        <taxon>Plagiorchiida</taxon>
        <taxon>Echinostomata</taxon>
        <taxon>Echinostomatoidea</taxon>
        <taxon>Fasciolidae</taxon>
        <taxon>Fasciola</taxon>
    </lineage>
</organism>